<name>A0A2V3DQW2_9MICC</name>
<organism evidence="1 2">
    <name type="scientific">Arthrobacter psychrochitiniphilus</name>
    <dbReference type="NCBI Taxonomy" id="291045"/>
    <lineage>
        <taxon>Bacteria</taxon>
        <taxon>Bacillati</taxon>
        <taxon>Actinomycetota</taxon>
        <taxon>Actinomycetes</taxon>
        <taxon>Micrococcales</taxon>
        <taxon>Micrococcaceae</taxon>
        <taxon>Arthrobacter</taxon>
    </lineage>
</organism>
<dbReference type="AlphaFoldDB" id="A0A2V3DQW2"/>
<dbReference type="EMBL" id="QHLZ01000005">
    <property type="protein sequence ID" value="PXA65411.1"/>
    <property type="molecule type" value="Genomic_DNA"/>
</dbReference>
<evidence type="ECO:0000313" key="1">
    <source>
        <dbReference type="EMBL" id="PXA65411.1"/>
    </source>
</evidence>
<dbReference type="RefSeq" id="WP_110106020.1">
    <property type="nucleotide sequence ID" value="NZ_JACBZZ010000001.1"/>
</dbReference>
<gene>
    <name evidence="1" type="ORF">CVS29_09080</name>
</gene>
<dbReference type="Pfam" id="PF02577">
    <property type="entry name" value="BFN_dom"/>
    <property type="match status" value="1"/>
</dbReference>
<dbReference type="PANTHER" id="PTHR15160:SF1">
    <property type="entry name" value="VON HIPPEL-LINDAU DISEASE TUMOR SUPPRESSOR"/>
    <property type="match status" value="1"/>
</dbReference>
<proteinExistence type="predicted"/>
<dbReference type="Proteomes" id="UP000246303">
    <property type="component" value="Unassembled WGS sequence"/>
</dbReference>
<reference evidence="1 2" key="1">
    <citation type="submission" date="2018-05" db="EMBL/GenBank/DDBJ databases">
        <title>Genetic diversity of glacier-inhabiting Cryobacterium bacteria in China and description of Cryobacterium mengkeensis sp. nov. and Arthrobacter glacialis sp. nov.</title>
        <authorList>
            <person name="Liu Q."/>
            <person name="Xin Y.-H."/>
        </authorList>
    </citation>
    <scope>NUCLEOTIDE SEQUENCE [LARGE SCALE GENOMIC DNA]</scope>
    <source>
        <strain evidence="1 2">GP3</strain>
    </source>
</reference>
<protein>
    <submittedName>
        <fullName evidence="1">Uncharacterized protein</fullName>
    </submittedName>
</protein>
<comment type="caution">
    <text evidence="1">The sequence shown here is derived from an EMBL/GenBank/DDBJ whole genome shotgun (WGS) entry which is preliminary data.</text>
</comment>
<keyword evidence="2" id="KW-1185">Reference proteome</keyword>
<evidence type="ECO:0000313" key="2">
    <source>
        <dbReference type="Proteomes" id="UP000246303"/>
    </source>
</evidence>
<dbReference type="PANTHER" id="PTHR15160">
    <property type="entry name" value="VON HIPPEL-LINDAU PROTEIN"/>
    <property type="match status" value="1"/>
</dbReference>
<dbReference type="Gene3D" id="3.10.690.10">
    <property type="entry name" value="Bifunctional nuclease domain"/>
    <property type="match status" value="1"/>
</dbReference>
<accession>A0A2V3DQW2</accession>
<dbReference type="SUPFAM" id="SSF103256">
    <property type="entry name" value="Hypothetical protein TM0160"/>
    <property type="match status" value="1"/>
</dbReference>
<dbReference type="GO" id="GO:0004518">
    <property type="term" value="F:nuclease activity"/>
    <property type="evidence" value="ECO:0007669"/>
    <property type="project" value="InterPro"/>
</dbReference>
<dbReference type="InterPro" id="IPR003729">
    <property type="entry name" value="Bi_nuclease_dom"/>
</dbReference>
<dbReference type="PROSITE" id="PS51658">
    <property type="entry name" value="BFN"/>
    <property type="match status" value="1"/>
</dbReference>
<dbReference type="InterPro" id="IPR036104">
    <property type="entry name" value="BFN_sf"/>
</dbReference>
<dbReference type="OrthoDB" id="9788698at2"/>
<sequence length="172" mass="18692">MIEVEIVGVRIEMPSNQPLVLLRERSGPRHIPIWIGAAEATAIALAEQGVIPPRPLTHDLLCEVVHALGRKIVRVNLTKVEEGVFHGELVMDDSTTVSSRASDAIAIAQRAHCSIWAAESLVDEAGVEIGPHEEASGGAEAAGDSADDDAKEREVRQFREFLNDVEPEDFEK</sequence>